<proteinExistence type="predicted"/>
<gene>
    <name evidence="1" type="ORF">KQ248_22480</name>
</gene>
<evidence type="ECO:0000313" key="1">
    <source>
        <dbReference type="EMBL" id="QWV19512.1"/>
    </source>
</evidence>
<keyword evidence="2" id="KW-1185">Reference proteome</keyword>
<accession>A0ABX8J089</accession>
<evidence type="ECO:0008006" key="3">
    <source>
        <dbReference type="Google" id="ProtNLM"/>
    </source>
</evidence>
<evidence type="ECO:0000313" key="2">
    <source>
        <dbReference type="Proteomes" id="UP000683436"/>
    </source>
</evidence>
<dbReference type="EMBL" id="CP076684">
    <property type="protein sequence ID" value="QWV19512.1"/>
    <property type="molecule type" value="Genomic_DNA"/>
</dbReference>
<organism evidence="1 2">
    <name type="scientific">Stutzerimonas zhaodongensis</name>
    <dbReference type="NCBI Taxonomy" id="1176257"/>
    <lineage>
        <taxon>Bacteria</taxon>
        <taxon>Pseudomonadati</taxon>
        <taxon>Pseudomonadota</taxon>
        <taxon>Gammaproteobacteria</taxon>
        <taxon>Pseudomonadales</taxon>
        <taxon>Pseudomonadaceae</taxon>
        <taxon>Stutzerimonas</taxon>
    </lineage>
</organism>
<keyword evidence="1" id="KW-0614">Plasmid</keyword>
<dbReference type="Proteomes" id="UP000683436">
    <property type="component" value="Plasmid megaplasmid"/>
</dbReference>
<dbReference type="RefSeq" id="WP_160128628.1">
    <property type="nucleotide sequence ID" value="NZ_CP076684.1"/>
</dbReference>
<name>A0ABX8J089_9GAMM</name>
<geneLocation type="plasmid" evidence="1 2">
    <name>megaplasmid</name>
</geneLocation>
<protein>
    <recommendedName>
        <fullName evidence="3">MarR family transcriptional regulator</fullName>
    </recommendedName>
</protein>
<sequence>MVIRPPRQAIHNKESAVLVHFFRGFGHQELESLMAKLYRYQRRIRSESG</sequence>
<reference evidence="1 2" key="1">
    <citation type="submission" date="2021-06" db="EMBL/GenBank/DDBJ databases">
        <title>Microbial metabolic specificity influences pelagic lipid remineralization.</title>
        <authorList>
            <person name="Behrendt L."/>
            <person name="Hunter J.E."/>
            <person name="Alcolombri U."/>
            <person name="Smriga S."/>
            <person name="Mincer T."/>
            <person name="Lowenstein D.P."/>
            <person name="Peaudecerf F.J."/>
            <person name="Fernandez V.I."/>
            <person name="Fredricks H."/>
            <person name="Almblad H."/>
            <person name="Harrison J.J."/>
            <person name="Stocker R."/>
            <person name="Van Mooy B.A.S."/>
        </authorList>
    </citation>
    <scope>NUCLEOTIDE SEQUENCE [LARGE SCALE GENOMIC DNA]</scope>
    <source>
        <strain evidence="1 2">A252</strain>
        <plasmid evidence="1 2">megaplasmid</plasmid>
    </source>
</reference>